<comment type="caution">
    <text evidence="6">The sequence shown here is derived from an EMBL/GenBank/DDBJ whole genome shotgun (WGS) entry which is preliminary data.</text>
</comment>
<dbReference type="InterPro" id="IPR036291">
    <property type="entry name" value="NAD(P)-bd_dom_sf"/>
</dbReference>
<dbReference type="InterPro" id="IPR002347">
    <property type="entry name" value="SDR_fam"/>
</dbReference>
<accession>A0A2M9ZSU1</accession>
<evidence type="ECO:0000256" key="1">
    <source>
        <dbReference type="ARBA" id="ARBA00006484"/>
    </source>
</evidence>
<organism evidence="6 8">
    <name type="scientific">Leptospira perolatii</name>
    <dbReference type="NCBI Taxonomy" id="2023191"/>
    <lineage>
        <taxon>Bacteria</taxon>
        <taxon>Pseudomonadati</taxon>
        <taxon>Spirochaetota</taxon>
        <taxon>Spirochaetia</taxon>
        <taxon>Leptospirales</taxon>
        <taxon>Leptospiraceae</taxon>
        <taxon>Leptospira</taxon>
    </lineage>
</organism>
<dbReference type="GO" id="GO:0016020">
    <property type="term" value="C:membrane"/>
    <property type="evidence" value="ECO:0007669"/>
    <property type="project" value="TreeGrafter"/>
</dbReference>
<evidence type="ECO:0000313" key="6">
    <source>
        <dbReference type="EMBL" id="PJZ74973.1"/>
    </source>
</evidence>
<evidence type="ECO:0000256" key="3">
    <source>
        <dbReference type="RuleBase" id="RU000363"/>
    </source>
</evidence>
<dbReference type="PRINTS" id="PR00081">
    <property type="entry name" value="GDHRDH"/>
</dbReference>
<dbReference type="Proteomes" id="UP000231990">
    <property type="component" value="Unassembled WGS sequence"/>
</dbReference>
<dbReference type="PIRSF" id="PIRSF000126">
    <property type="entry name" value="11-beta-HSD1"/>
    <property type="match status" value="1"/>
</dbReference>
<dbReference type="PANTHER" id="PTHR44196:SF2">
    <property type="entry name" value="SHORT-CHAIN DEHYDROGENASE-RELATED"/>
    <property type="match status" value="1"/>
</dbReference>
<feature type="region of interest" description="Disordered" evidence="4">
    <location>
        <begin position="1"/>
        <end position="20"/>
    </location>
</feature>
<proteinExistence type="inferred from homology"/>
<keyword evidence="2" id="KW-0560">Oxidoreductase</keyword>
<reference evidence="7 8" key="1">
    <citation type="submission" date="2017-07" db="EMBL/GenBank/DDBJ databases">
        <title>Leptospira spp. isolated from tropical soils.</title>
        <authorList>
            <person name="Thibeaux R."/>
            <person name="Iraola G."/>
            <person name="Ferres I."/>
            <person name="Bierque E."/>
            <person name="Girault D."/>
            <person name="Soupe-Gilbert M.-E."/>
            <person name="Picardeau M."/>
            <person name="Goarant C."/>
        </authorList>
    </citation>
    <scope>NUCLEOTIDE SEQUENCE [LARGE SCALE GENOMIC DNA]</scope>
    <source>
        <strain evidence="6 8">FH1-B-B1</strain>
        <strain evidence="5 7">FH1-B-C1</strain>
    </source>
</reference>
<dbReference type="Proteomes" id="UP000231962">
    <property type="component" value="Unassembled WGS sequence"/>
</dbReference>
<protein>
    <submittedName>
        <fullName evidence="6">Short-chain dehydrogenase</fullName>
    </submittedName>
</protein>
<evidence type="ECO:0000313" key="8">
    <source>
        <dbReference type="Proteomes" id="UP000231990"/>
    </source>
</evidence>
<feature type="compositionally biased region" description="Basic residues" evidence="4">
    <location>
        <begin position="1"/>
        <end position="13"/>
    </location>
</feature>
<evidence type="ECO:0000256" key="4">
    <source>
        <dbReference type="SAM" id="MobiDB-lite"/>
    </source>
</evidence>
<name>A0A2M9ZSU1_9LEPT</name>
<dbReference type="PROSITE" id="PS00061">
    <property type="entry name" value="ADH_SHORT"/>
    <property type="match status" value="1"/>
</dbReference>
<dbReference type="InterPro" id="IPR020904">
    <property type="entry name" value="Sc_DH/Rdtase_CS"/>
</dbReference>
<dbReference type="RefSeq" id="WP_100712425.1">
    <property type="nucleotide sequence ID" value="NZ_NPDY01000001.1"/>
</dbReference>
<keyword evidence="7" id="KW-1185">Reference proteome</keyword>
<dbReference type="EMBL" id="NPDZ01000001">
    <property type="protein sequence ID" value="PJZ74973.1"/>
    <property type="molecule type" value="Genomic_DNA"/>
</dbReference>
<dbReference type="Gene3D" id="3.40.50.720">
    <property type="entry name" value="NAD(P)-binding Rossmann-like Domain"/>
    <property type="match status" value="1"/>
</dbReference>
<evidence type="ECO:0000313" key="5">
    <source>
        <dbReference type="EMBL" id="PJZ71439.1"/>
    </source>
</evidence>
<dbReference type="GO" id="GO:0016491">
    <property type="term" value="F:oxidoreductase activity"/>
    <property type="evidence" value="ECO:0007669"/>
    <property type="project" value="UniProtKB-KW"/>
</dbReference>
<dbReference type="PANTHER" id="PTHR44196">
    <property type="entry name" value="DEHYDROGENASE/REDUCTASE SDR FAMILY MEMBER 7B"/>
    <property type="match status" value="1"/>
</dbReference>
<dbReference type="PRINTS" id="PR00080">
    <property type="entry name" value="SDRFAMILY"/>
</dbReference>
<dbReference type="AlphaFoldDB" id="A0A2M9ZSU1"/>
<dbReference type="Pfam" id="PF00106">
    <property type="entry name" value="adh_short"/>
    <property type="match status" value="1"/>
</dbReference>
<dbReference type="SUPFAM" id="SSF51735">
    <property type="entry name" value="NAD(P)-binding Rossmann-fold domains"/>
    <property type="match status" value="1"/>
</dbReference>
<dbReference type="CDD" id="cd05233">
    <property type="entry name" value="SDR_c"/>
    <property type="match status" value="1"/>
</dbReference>
<dbReference type="EMBL" id="NPDY01000001">
    <property type="protein sequence ID" value="PJZ71439.1"/>
    <property type="molecule type" value="Genomic_DNA"/>
</dbReference>
<evidence type="ECO:0000256" key="2">
    <source>
        <dbReference type="ARBA" id="ARBA00023002"/>
    </source>
</evidence>
<evidence type="ECO:0000313" key="7">
    <source>
        <dbReference type="Proteomes" id="UP000231962"/>
    </source>
</evidence>
<gene>
    <name evidence="5" type="ORF">CH360_02775</name>
    <name evidence="6" type="ORF">CH373_02775</name>
</gene>
<comment type="similarity">
    <text evidence="1 3">Belongs to the short-chain dehydrogenases/reductases (SDR) family.</text>
</comment>
<sequence length="283" mass="30812">MIRKKSKPVHSKKNTSDSTPTVLITGGSSGIGKEFSKLFLKAGYRLLIVSLDKSELTETKKELTKISKNQKIETLELDLTSKGSGQKLYAWTKSLDANVDILVNNAGFGLWGETVELSLAEIQSMLNLNVISLTELCSIFGKKMKERGGGSILNVASTASFQPLPFMAAYAASKSYVVSFSEALAEELSPFGVEVSILFPGTTRTNFLSRAGIHAEEGKKSLGTLAYRIAMEPSEVARIGFEAVLLGKSKAIPGTMNYLHFLSTKIFPRFIVRSIAGKIFQKK</sequence>
<dbReference type="OrthoDB" id="9808814at2"/>